<organism evidence="2 3">
    <name type="scientific">Thiothrix lacustris</name>
    <dbReference type="NCBI Taxonomy" id="525917"/>
    <lineage>
        <taxon>Bacteria</taxon>
        <taxon>Pseudomonadati</taxon>
        <taxon>Pseudomonadota</taxon>
        <taxon>Gammaproteobacteria</taxon>
        <taxon>Thiotrichales</taxon>
        <taxon>Thiotrichaceae</taxon>
        <taxon>Thiothrix</taxon>
    </lineage>
</organism>
<comment type="caution">
    <text evidence="2">The sequence shown here is derived from an EMBL/GenBank/DDBJ whole genome shotgun (WGS) entry which is preliminary data.</text>
</comment>
<evidence type="ECO:0000313" key="2">
    <source>
        <dbReference type="EMBL" id="OQX03883.1"/>
    </source>
</evidence>
<sequence length="107" mass="11153">MGIVIGIFVFLVIIGFISEMSLQDIILALIIGGILFALGNLINIGWGIYGAALGAVMVTKHQKLIVAAIFGGIFFALGHLAGLGWGIFGAVLGVLIGFLPQDQKENA</sequence>
<evidence type="ECO:0000313" key="3">
    <source>
        <dbReference type="Proteomes" id="UP000192491"/>
    </source>
</evidence>
<keyword evidence="1" id="KW-0472">Membrane</keyword>
<proteinExistence type="predicted"/>
<name>A0A1Y1QEM8_9GAMM</name>
<feature type="transmembrane region" description="Helical" evidence="1">
    <location>
        <begin position="64"/>
        <end position="97"/>
    </location>
</feature>
<evidence type="ECO:0000256" key="1">
    <source>
        <dbReference type="SAM" id="Phobius"/>
    </source>
</evidence>
<feature type="transmembrane region" description="Helical" evidence="1">
    <location>
        <begin position="25"/>
        <end position="52"/>
    </location>
</feature>
<dbReference type="AlphaFoldDB" id="A0A1Y1QEM8"/>
<gene>
    <name evidence="2" type="ORF">BWK73_37995</name>
</gene>
<reference evidence="2 3" key="1">
    <citation type="submission" date="2017-01" db="EMBL/GenBank/DDBJ databases">
        <title>Novel large sulfur bacteria in the metagenomes of groundwater-fed chemosynthetic microbial mats in the Lake Huron basin.</title>
        <authorList>
            <person name="Sharrar A.M."/>
            <person name="Flood B.E."/>
            <person name="Bailey J.V."/>
            <person name="Jones D.S."/>
            <person name="Biddanda B."/>
            <person name="Ruberg S.A."/>
            <person name="Marcus D.N."/>
            <person name="Dick G.J."/>
        </authorList>
    </citation>
    <scope>NUCLEOTIDE SEQUENCE [LARGE SCALE GENOMIC DNA]</scope>
    <source>
        <strain evidence="2">A8</strain>
    </source>
</reference>
<protein>
    <submittedName>
        <fullName evidence="2">Uncharacterized protein</fullName>
    </submittedName>
</protein>
<dbReference type="Proteomes" id="UP000192491">
    <property type="component" value="Unassembled WGS sequence"/>
</dbReference>
<accession>A0A1Y1QEM8</accession>
<keyword evidence="1" id="KW-0812">Transmembrane</keyword>
<keyword evidence="1" id="KW-1133">Transmembrane helix</keyword>
<dbReference type="EMBL" id="MTEJ01000373">
    <property type="protein sequence ID" value="OQX03883.1"/>
    <property type="molecule type" value="Genomic_DNA"/>
</dbReference>